<dbReference type="InterPro" id="IPR043128">
    <property type="entry name" value="Rev_trsase/Diguanyl_cyclase"/>
</dbReference>
<dbReference type="FunFam" id="3.30.70.270:FF:000020">
    <property type="entry name" value="Transposon Tf2-6 polyprotein-like Protein"/>
    <property type="match status" value="1"/>
</dbReference>
<accession>A0A9R1W0Z2</accession>
<dbReference type="PANTHER" id="PTHR33064">
    <property type="entry name" value="POL PROTEIN"/>
    <property type="match status" value="1"/>
</dbReference>
<keyword evidence="3" id="KW-1185">Reference proteome</keyword>
<reference evidence="2 3" key="1">
    <citation type="journal article" date="2017" name="Nat. Commun.">
        <title>Genome assembly with in vitro proximity ligation data and whole-genome triplication in lettuce.</title>
        <authorList>
            <person name="Reyes-Chin-Wo S."/>
            <person name="Wang Z."/>
            <person name="Yang X."/>
            <person name="Kozik A."/>
            <person name="Arikit S."/>
            <person name="Song C."/>
            <person name="Xia L."/>
            <person name="Froenicke L."/>
            <person name="Lavelle D.O."/>
            <person name="Truco M.J."/>
            <person name="Xia R."/>
            <person name="Zhu S."/>
            <person name="Xu C."/>
            <person name="Xu H."/>
            <person name="Xu X."/>
            <person name="Cox K."/>
            <person name="Korf I."/>
            <person name="Meyers B.C."/>
            <person name="Michelmore R.W."/>
        </authorList>
    </citation>
    <scope>NUCLEOTIDE SEQUENCE [LARGE SCALE GENOMIC DNA]</scope>
    <source>
        <strain evidence="3">cv. Salinas</strain>
        <tissue evidence="2">Seedlings</tissue>
    </source>
</reference>
<dbReference type="Gene3D" id="3.30.70.270">
    <property type="match status" value="1"/>
</dbReference>
<dbReference type="InterPro" id="IPR041577">
    <property type="entry name" value="RT_RNaseH_2"/>
</dbReference>
<dbReference type="PANTHER" id="PTHR33064:SF40">
    <property type="entry name" value="REVERSE TRANSCRIPTASE_RETROTRANSPOSON-DERIVED PROTEIN RNASE H-LIKE DOMAIN-CONTAINING PROTEIN"/>
    <property type="match status" value="1"/>
</dbReference>
<evidence type="ECO:0000259" key="1">
    <source>
        <dbReference type="Pfam" id="PF17919"/>
    </source>
</evidence>
<name>A0A9R1W0Z2_LACSA</name>
<evidence type="ECO:0000313" key="2">
    <source>
        <dbReference type="EMBL" id="KAJ0214226.1"/>
    </source>
</evidence>
<sequence>MTAWPTPKNIKELRGFLGLTGYYRKLVQGYARIASPLPGQLKKDQFGWNEVAKESFQQLKKAMTTVSILAMPDFQKIFVVENDASGHVLGVVLTQDMYCSSIFGARARLKYIYKKELMEIVKAILKWRAYLLGRKFIVRTDQLSLKYLLEQQVVGSDYQKWV</sequence>
<dbReference type="EMBL" id="NBSK02000004">
    <property type="protein sequence ID" value="KAJ0214226.1"/>
    <property type="molecule type" value="Genomic_DNA"/>
</dbReference>
<comment type="caution">
    <text evidence="2">The sequence shown here is derived from an EMBL/GenBank/DDBJ whole genome shotgun (WGS) entry which is preliminary data.</text>
</comment>
<dbReference type="Pfam" id="PF17919">
    <property type="entry name" value="RT_RNaseH_2"/>
    <property type="match status" value="1"/>
</dbReference>
<dbReference type="Proteomes" id="UP000235145">
    <property type="component" value="Unassembled WGS sequence"/>
</dbReference>
<dbReference type="SUPFAM" id="SSF56672">
    <property type="entry name" value="DNA/RNA polymerases"/>
    <property type="match status" value="1"/>
</dbReference>
<proteinExistence type="predicted"/>
<gene>
    <name evidence="2" type="ORF">LSAT_V11C400166490</name>
</gene>
<organism evidence="2 3">
    <name type="scientific">Lactuca sativa</name>
    <name type="common">Garden lettuce</name>
    <dbReference type="NCBI Taxonomy" id="4236"/>
    <lineage>
        <taxon>Eukaryota</taxon>
        <taxon>Viridiplantae</taxon>
        <taxon>Streptophyta</taxon>
        <taxon>Embryophyta</taxon>
        <taxon>Tracheophyta</taxon>
        <taxon>Spermatophyta</taxon>
        <taxon>Magnoliopsida</taxon>
        <taxon>eudicotyledons</taxon>
        <taxon>Gunneridae</taxon>
        <taxon>Pentapetalae</taxon>
        <taxon>asterids</taxon>
        <taxon>campanulids</taxon>
        <taxon>Asterales</taxon>
        <taxon>Asteraceae</taxon>
        <taxon>Cichorioideae</taxon>
        <taxon>Cichorieae</taxon>
        <taxon>Lactucinae</taxon>
        <taxon>Lactuca</taxon>
    </lineage>
</organism>
<dbReference type="AlphaFoldDB" id="A0A9R1W0Z2"/>
<evidence type="ECO:0000313" key="3">
    <source>
        <dbReference type="Proteomes" id="UP000235145"/>
    </source>
</evidence>
<dbReference type="InterPro" id="IPR043502">
    <property type="entry name" value="DNA/RNA_pol_sf"/>
</dbReference>
<feature type="domain" description="Reverse transcriptase/retrotransposon-derived protein RNase H-like" evidence="1">
    <location>
        <begin position="48"/>
        <end position="138"/>
    </location>
</feature>
<protein>
    <recommendedName>
        <fullName evidence="1">Reverse transcriptase/retrotransposon-derived protein RNase H-like domain-containing protein</fullName>
    </recommendedName>
</protein>
<dbReference type="InterPro" id="IPR051320">
    <property type="entry name" value="Viral_Replic_Matur_Polypro"/>
</dbReference>